<dbReference type="SUPFAM" id="SSF48403">
    <property type="entry name" value="Ankyrin repeat"/>
    <property type="match status" value="1"/>
</dbReference>
<name>A0ABU3QF71_9ACTN</name>
<dbReference type="Proteomes" id="UP001250181">
    <property type="component" value="Unassembled WGS sequence"/>
</dbReference>
<dbReference type="Gene3D" id="1.10.3210.10">
    <property type="entry name" value="Hypothetical protein af1432"/>
    <property type="match status" value="1"/>
</dbReference>
<protein>
    <submittedName>
        <fullName evidence="3">HD domain-containing protein</fullName>
    </submittedName>
</protein>
<comment type="caution">
    <text evidence="3">The sequence shown here is derived from an EMBL/GenBank/DDBJ whole genome shotgun (WGS) entry which is preliminary data.</text>
</comment>
<keyword evidence="4" id="KW-1185">Reference proteome</keyword>
<evidence type="ECO:0000256" key="1">
    <source>
        <dbReference type="SAM" id="MobiDB-lite"/>
    </source>
</evidence>
<proteinExistence type="predicted"/>
<sequence>MAARAREAAAAVPETDRDLLVAAAWLHDIGYAPELRDTGFHPLDGARHLESLGAPARLVRLVAHHSGAVYEAEQRGLSAELAVYEREDSPVLDALAFADMTTGPAGQSFDFDTRIDEILVRYEPGSEVRTAISKARPYLGAAVERTRRHIAAFTSLPPSQRAIIDGSGWWPPTLFAVEHQDVELLARLLDAGADPDEGSGATPLTHAIDTEGDGALQSGGPLTAATTAVLLAYGADPELPDASGRTPLQVAEHYDHAPAIRLLRRHLSDDRVRGPQSM</sequence>
<dbReference type="InterPro" id="IPR002110">
    <property type="entry name" value="Ankyrin_rpt"/>
</dbReference>
<feature type="domain" description="HD" evidence="2">
    <location>
        <begin position="2"/>
        <end position="99"/>
    </location>
</feature>
<dbReference type="InterPro" id="IPR036770">
    <property type="entry name" value="Ankyrin_rpt-contain_sf"/>
</dbReference>
<dbReference type="SUPFAM" id="SSF109604">
    <property type="entry name" value="HD-domain/PDEase-like"/>
    <property type="match status" value="1"/>
</dbReference>
<reference evidence="3 4" key="1">
    <citation type="submission" date="2023-09" db="EMBL/GenBank/DDBJ databases">
        <title>Streptomyces sp. nov.: A antagonism against Alternaria gaisen Producing Streptochlin, Isolated from Tamarix root soil.</title>
        <authorList>
            <person name="Chen Y."/>
        </authorList>
    </citation>
    <scope>NUCLEOTIDE SEQUENCE [LARGE SCALE GENOMIC DNA]</scope>
    <source>
        <strain evidence="3 4">TRM76323</strain>
    </source>
</reference>
<evidence type="ECO:0000313" key="3">
    <source>
        <dbReference type="EMBL" id="MDT9681389.1"/>
    </source>
</evidence>
<dbReference type="RefSeq" id="WP_315876406.1">
    <property type="nucleotide sequence ID" value="NZ_JAWCTQ010000004.1"/>
</dbReference>
<organism evidence="3 4">
    <name type="scientific">Streptomyces tamarix</name>
    <dbReference type="NCBI Taxonomy" id="3078565"/>
    <lineage>
        <taxon>Bacteria</taxon>
        <taxon>Bacillati</taxon>
        <taxon>Actinomycetota</taxon>
        <taxon>Actinomycetes</taxon>
        <taxon>Kitasatosporales</taxon>
        <taxon>Streptomycetaceae</taxon>
        <taxon>Streptomyces</taxon>
    </lineage>
</organism>
<dbReference type="InterPro" id="IPR006674">
    <property type="entry name" value="HD_domain"/>
</dbReference>
<evidence type="ECO:0000313" key="4">
    <source>
        <dbReference type="Proteomes" id="UP001250181"/>
    </source>
</evidence>
<feature type="region of interest" description="Disordered" evidence="1">
    <location>
        <begin position="195"/>
        <end position="220"/>
    </location>
</feature>
<evidence type="ECO:0000259" key="2">
    <source>
        <dbReference type="Pfam" id="PF01966"/>
    </source>
</evidence>
<gene>
    <name evidence="3" type="ORF">RND61_04770</name>
</gene>
<dbReference type="EMBL" id="JAWCTQ010000004">
    <property type="protein sequence ID" value="MDT9681389.1"/>
    <property type="molecule type" value="Genomic_DNA"/>
</dbReference>
<dbReference type="Gene3D" id="1.25.40.20">
    <property type="entry name" value="Ankyrin repeat-containing domain"/>
    <property type="match status" value="1"/>
</dbReference>
<dbReference type="Pfam" id="PF01966">
    <property type="entry name" value="HD"/>
    <property type="match status" value="1"/>
</dbReference>
<dbReference type="SMART" id="SM00248">
    <property type="entry name" value="ANK"/>
    <property type="match status" value="3"/>
</dbReference>
<accession>A0ABU3QF71</accession>